<organism evidence="1 2">
    <name type="scientific">Tenacibaculum phage PTm5</name>
    <dbReference type="NCBI Taxonomy" id="2547426"/>
    <lineage>
        <taxon>Viruses</taxon>
        <taxon>Duplodnaviria</taxon>
        <taxon>Heunggongvirae</taxon>
        <taxon>Uroviricota</taxon>
        <taxon>Caudoviricetes</taxon>
        <taxon>Shirahamavirus</taxon>
        <taxon>Shirahamavirus PTm1</taxon>
    </lineage>
</organism>
<dbReference type="Proteomes" id="UP000424080">
    <property type="component" value="Segment"/>
</dbReference>
<dbReference type="EMBL" id="AP019525">
    <property type="protein sequence ID" value="BBI90806.1"/>
    <property type="molecule type" value="Genomic_DNA"/>
</dbReference>
<protein>
    <submittedName>
        <fullName evidence="1">Uncharacterized protein</fullName>
    </submittedName>
</protein>
<reference evidence="1 2" key="1">
    <citation type="journal article" date="2019" name="Arch. Virol.">
        <title>A novel jumbo Tenacibaculum maritimum lytic phage with head-fiber-like appendages.</title>
        <authorList>
            <person name="Kawato Y."/>
            <person name="Istiqomah I."/>
            <person name="Gaafar A.Y."/>
            <person name="Hanaoka M."/>
            <person name="Ishimaru K."/>
            <person name="Yasuike M."/>
            <person name="Nishiki I."/>
            <person name="Nakamura Y."/>
            <person name="Fujiwara A."/>
            <person name="Nakai T."/>
        </authorList>
    </citation>
    <scope>NUCLEOTIDE SEQUENCE [LARGE SCALE GENOMIC DNA]</scope>
    <source>
        <strain evidence="1 2">PTm5</strain>
    </source>
</reference>
<sequence length="127" mass="15346">MSVDTNLYVRVTEESKLKVLQTVNKAVKEWYLAGKRKAHKESKYSDKSMLCWMFRDEVKPLWKGVETYTYNFETFTINYKFNGEHRSIFLCFSHSYKDEIGDFEKLYVSWVCQVIQDFQYLVQLLRH</sequence>
<name>A0A5S9HXN3_9CAUD</name>
<accession>A0A5S9HXN3</accession>
<evidence type="ECO:0000313" key="2">
    <source>
        <dbReference type="Proteomes" id="UP000424080"/>
    </source>
</evidence>
<evidence type="ECO:0000313" key="1">
    <source>
        <dbReference type="EMBL" id="BBI90806.1"/>
    </source>
</evidence>
<proteinExistence type="predicted"/>